<evidence type="ECO:0000313" key="1">
    <source>
        <dbReference type="EMBL" id="KAK3189268.1"/>
    </source>
</evidence>
<dbReference type="EMBL" id="JANJYJ010000009">
    <property type="protein sequence ID" value="KAK3189268.1"/>
    <property type="molecule type" value="Genomic_DNA"/>
</dbReference>
<dbReference type="AlphaFoldDB" id="A0AAD9ZR60"/>
<dbReference type="Proteomes" id="UP001281410">
    <property type="component" value="Unassembled WGS sequence"/>
</dbReference>
<comment type="caution">
    <text evidence="1">The sequence shown here is derived from an EMBL/GenBank/DDBJ whole genome shotgun (WGS) entry which is preliminary data.</text>
</comment>
<evidence type="ECO:0000313" key="2">
    <source>
        <dbReference type="Proteomes" id="UP001281410"/>
    </source>
</evidence>
<name>A0AAD9ZR60_9ROSI</name>
<protein>
    <submittedName>
        <fullName evidence="1">Uncharacterized protein</fullName>
    </submittedName>
</protein>
<gene>
    <name evidence="1" type="ORF">Dsin_028829</name>
</gene>
<reference evidence="1" key="1">
    <citation type="journal article" date="2023" name="Plant J.">
        <title>Genome sequences and population genomics provide insights into the demographic history, inbreeding, and mutation load of two 'living fossil' tree species of Dipteronia.</title>
        <authorList>
            <person name="Feng Y."/>
            <person name="Comes H.P."/>
            <person name="Chen J."/>
            <person name="Zhu S."/>
            <person name="Lu R."/>
            <person name="Zhang X."/>
            <person name="Li P."/>
            <person name="Qiu J."/>
            <person name="Olsen K.M."/>
            <person name="Qiu Y."/>
        </authorList>
    </citation>
    <scope>NUCLEOTIDE SEQUENCE</scope>
    <source>
        <strain evidence="1">NBL</strain>
    </source>
</reference>
<keyword evidence="2" id="KW-1185">Reference proteome</keyword>
<accession>A0AAD9ZR60</accession>
<sequence length="106" mass="12291">MQNKGKSQSHNEHIKVMEVLLGKNEELALVDFIVLEVKDDEFHKREWKLHLGRSFMATAGMEVNVILRHLSFSCGGNRVEFDVDRPKERLFEGCFVLVSAEEMKEE</sequence>
<organism evidence="1 2">
    <name type="scientific">Dipteronia sinensis</name>
    <dbReference type="NCBI Taxonomy" id="43782"/>
    <lineage>
        <taxon>Eukaryota</taxon>
        <taxon>Viridiplantae</taxon>
        <taxon>Streptophyta</taxon>
        <taxon>Embryophyta</taxon>
        <taxon>Tracheophyta</taxon>
        <taxon>Spermatophyta</taxon>
        <taxon>Magnoliopsida</taxon>
        <taxon>eudicotyledons</taxon>
        <taxon>Gunneridae</taxon>
        <taxon>Pentapetalae</taxon>
        <taxon>rosids</taxon>
        <taxon>malvids</taxon>
        <taxon>Sapindales</taxon>
        <taxon>Sapindaceae</taxon>
        <taxon>Hippocastanoideae</taxon>
        <taxon>Acereae</taxon>
        <taxon>Dipteronia</taxon>
    </lineage>
</organism>
<proteinExistence type="predicted"/>